<reference evidence="2" key="1">
    <citation type="submission" date="2021-01" db="EMBL/GenBank/DDBJ databases">
        <authorList>
            <person name="Corre E."/>
            <person name="Pelletier E."/>
            <person name="Niang G."/>
            <person name="Scheremetjew M."/>
            <person name="Finn R."/>
            <person name="Kale V."/>
            <person name="Holt S."/>
            <person name="Cochrane G."/>
            <person name="Meng A."/>
            <person name="Brown T."/>
            <person name="Cohen L."/>
        </authorList>
    </citation>
    <scope>NUCLEOTIDE SEQUENCE</scope>
    <source>
        <strain evidence="2">RCC1130</strain>
    </source>
</reference>
<gene>
    <name evidence="2" type="ORF">CLEP1334_LOCUS4917</name>
</gene>
<sequence length="1890" mass="205521">MGAGLAGSFEAAMKKASASFGTSKKGAFVSKAGQKLFMDSVANVDDIGYAYSCADANIGGDSGKANCQDELPKNYVGDNEKCADKMLTRMSCGECATFLIVNQALTDISEQIERNYIATACAIEDLQQDYLALNGLPNEDLDDMRISFGCQAAAFVSKSTPDAAARAARAKYDKEIADPSLSTTGGFCECPSGAQYKAASSDSCATLECQTGTKVSCSENFFQPRTSQRVECAVPPAVAGLTDFKALCPNQLWFSYGGDAVFDSKNILYLQIDGGQPAEMCFSSVWGAQHGIINNELFRELDRSANFKKKLLWTKVDASYKLLTTGDGYTTSAFKVMESAPRFGGDNVPYDIATILKGAVSYSETAVKAAGAYCLALLAYVKDNTELCEPDATFTDFFGRTAQEVKIKFWESNDIDTPSSPQSVGDFLTPRITRFSNDDSIFELPNVKITRSRYFGTVDSLRMPDKDAALKDDGFDGKSPTCSFYLPPIYTPKVPVLEKADLNADCTKKAGAGLQAQYLPLNDYNQFLAGKFAYAKGEKMSDLSMLEMLFGHFYNLLVYFISHDGYFYMTSAKRNPMEPTFSPLPRAAYVWCHQVAPSFTGLCADARGAADSSSTGHAAYKKAISDQVEENAPGVGGWGGLCRCPSGSLYPAGDNNDYCGSLACDGGYALCCGEDAAACDKFKDDYSKKAGTAYNQSEAYAWGSFSWKRVICAANIATDAIPPAATGYPDVAFSYPDIVGDDIKGKGHLVYHEVAYKINKLLQSPIRIDDASNAPKKRGKWSIAYNGLKPIGCKPSPAAANIGGDSNGCVGSATLQQMMLRCEQADDCDGFTWRTIDAKYTDVVMSFLDTAPKRPFQTLEDDDIRKDEEAENAMRTESGACFQAAPCSGGTYPYSGFYMRFDRIKPEVPAGATGDGPVQCNTGLFNATEGASTRGRYAIGGPNDAALYKPATSAALYKGVESETYHTYEKLQDGDCPGNDINGENLNTGDVSECNTRCDSLSNCKGYTRGGVGGNVCIFKTASCTKATSSTEWFFYKKGDAAQRIVQWPTSTLDLANGYCGAMADKQWNDESGASWTKDTCTTACAKDEDCQGSVFNGGRCSFGYECNAGINYFALDGRMLTLQCERVPRTCAFEGRRDVYLAEVPGVGGWGGYCTCPSGKTYPVGDNNDYGASLACEGGVATEVYKSDDSDWVLMMSKKQVFCAGNRLAPAARVGTNDKPLLGGISDGALGAGTWGGRCACPNGAVYYVADKNDACGSLACTGGTPVGACTMEPGPWSRRWVDCRALADSSTPLAHDEGRCCWAKSGDASSVCGDFYGDPGRCSNDWDTQCVDDQPCVIDQQYGDDAALGLVPKYLRVQLGLGQLTKPWSFKYFLDNFPTERLTAAEKCPSTQCVWNVFADELSRSMAYFTFLDFNENVIKAFEQVTALFGSYKLGVLDAKGDYVVGYQIPTPEIRVPKFAQGDVIVWNTELSSLVGCNVSAATTPLPPSPPPRASPPPSPLPPLMRLPAMPSPAPPPPYGTAAYVKVCLGFVARLYAYETKYKFTFKYWDAESGTDAGEKWGYGDDGIVEHKPSSENKLNYMQFTYSGKWEKMYCNEFEKPIKSADGQESESWWHLGCSGSKIEFEIWRDDDNWRSEGTHTQCVPYQYSDRSHSRKCEWQHGDYIPYPAGGTLDDDASRGRAVFYHMYVTPEPCTQCGGMCYNEVISMDGTMSVAFPPANAWFNDMDADKPHSTGTSSMFPFDDRNYRAACFNQDNPAKYVYDKDKRGPIGCKPQFETFCANENEKCECKGGTVYYGRRYQCQGEVGEDSRSVADQQKNTKYGSSGIYTACYNDQDWESPTRTVFQMKIIGQVLSKTGTTTCSNAAFGSDPAHHLHKHCICVIDKDLN</sequence>
<evidence type="ECO:0000256" key="1">
    <source>
        <dbReference type="SAM" id="MobiDB-lite"/>
    </source>
</evidence>
<protein>
    <submittedName>
        <fullName evidence="2">Uncharacterized protein</fullName>
    </submittedName>
</protein>
<feature type="region of interest" description="Disordered" evidence="1">
    <location>
        <begin position="1487"/>
        <end position="1510"/>
    </location>
</feature>
<dbReference type="EMBL" id="HBER01009899">
    <property type="protein sequence ID" value="CAD8529665.1"/>
    <property type="molecule type" value="Transcribed_RNA"/>
</dbReference>
<organism evidence="2">
    <name type="scientific">Calcidiscus leptoporus</name>
    <dbReference type="NCBI Taxonomy" id="127549"/>
    <lineage>
        <taxon>Eukaryota</taxon>
        <taxon>Haptista</taxon>
        <taxon>Haptophyta</taxon>
        <taxon>Prymnesiophyceae</taxon>
        <taxon>Coccolithales</taxon>
        <taxon>Calcidiscaceae</taxon>
        <taxon>Calcidiscus</taxon>
    </lineage>
</organism>
<accession>A0A7S0IRJ8</accession>
<evidence type="ECO:0000313" key="2">
    <source>
        <dbReference type="EMBL" id="CAD8529665.1"/>
    </source>
</evidence>
<proteinExistence type="predicted"/>
<name>A0A7S0IRJ8_9EUKA</name>